<organism evidence="2">
    <name type="scientific">uncultured Solirubrobacteraceae bacterium</name>
    <dbReference type="NCBI Taxonomy" id="1162706"/>
    <lineage>
        <taxon>Bacteria</taxon>
        <taxon>Bacillati</taxon>
        <taxon>Actinomycetota</taxon>
        <taxon>Thermoleophilia</taxon>
        <taxon>Solirubrobacterales</taxon>
        <taxon>Solirubrobacteraceae</taxon>
        <taxon>environmental samples</taxon>
    </lineage>
</organism>
<feature type="compositionally biased region" description="Basic and acidic residues" evidence="1">
    <location>
        <begin position="28"/>
        <end position="37"/>
    </location>
</feature>
<feature type="non-terminal residue" evidence="2">
    <location>
        <position position="71"/>
    </location>
</feature>
<evidence type="ECO:0000256" key="1">
    <source>
        <dbReference type="SAM" id="MobiDB-lite"/>
    </source>
</evidence>
<reference evidence="2" key="1">
    <citation type="submission" date="2020-02" db="EMBL/GenBank/DDBJ databases">
        <authorList>
            <person name="Meier V. D."/>
        </authorList>
    </citation>
    <scope>NUCLEOTIDE SEQUENCE</scope>
    <source>
        <strain evidence="2">AVDCRST_MAG53</strain>
    </source>
</reference>
<dbReference type="AlphaFoldDB" id="A0A6J4SLS8"/>
<evidence type="ECO:0000313" key="2">
    <source>
        <dbReference type="EMBL" id="CAA9496740.1"/>
    </source>
</evidence>
<protein>
    <submittedName>
        <fullName evidence="2">Uncharacterized protein</fullName>
    </submittedName>
</protein>
<feature type="non-terminal residue" evidence="2">
    <location>
        <position position="1"/>
    </location>
</feature>
<dbReference type="EMBL" id="CADCVR010000058">
    <property type="protein sequence ID" value="CAA9496740.1"/>
    <property type="molecule type" value="Genomic_DNA"/>
</dbReference>
<gene>
    <name evidence="2" type="ORF">AVDCRST_MAG53-2152</name>
</gene>
<feature type="region of interest" description="Disordered" evidence="1">
    <location>
        <begin position="18"/>
        <end position="71"/>
    </location>
</feature>
<name>A0A6J4SLS8_9ACTN</name>
<sequence>AGAPSRWVVSRIRCRRATPRTARGTTRSLDDPPDCHRGRAAAAQTDGRRRRCSARPPIAGAASPNNPSRRL</sequence>
<proteinExistence type="predicted"/>
<accession>A0A6J4SLS8</accession>